<dbReference type="Pfam" id="PF23134">
    <property type="entry name" value="TRIP4_3rd"/>
    <property type="match status" value="1"/>
</dbReference>
<keyword evidence="3" id="KW-1185">Reference proteome</keyword>
<dbReference type="Proteomes" id="UP001196413">
    <property type="component" value="Unassembled WGS sequence"/>
</dbReference>
<feature type="domain" description="Activating signal cointegrator 1 third" evidence="1">
    <location>
        <begin position="50"/>
        <end position="92"/>
    </location>
</feature>
<reference evidence="2" key="1">
    <citation type="submission" date="2021-06" db="EMBL/GenBank/DDBJ databases">
        <title>Parelaphostrongylus tenuis whole genome reference sequence.</title>
        <authorList>
            <person name="Garwood T.J."/>
            <person name="Larsen P.A."/>
            <person name="Fountain-Jones N.M."/>
            <person name="Garbe J.R."/>
            <person name="Macchietto M.G."/>
            <person name="Kania S.A."/>
            <person name="Gerhold R.W."/>
            <person name="Richards J.E."/>
            <person name="Wolf T.M."/>
        </authorList>
    </citation>
    <scope>NUCLEOTIDE SEQUENCE</scope>
    <source>
        <strain evidence="2">MNPRO001-30</strain>
        <tissue evidence="2">Meninges</tissue>
    </source>
</reference>
<organism evidence="2 3">
    <name type="scientific">Parelaphostrongylus tenuis</name>
    <name type="common">Meningeal worm</name>
    <dbReference type="NCBI Taxonomy" id="148309"/>
    <lineage>
        <taxon>Eukaryota</taxon>
        <taxon>Metazoa</taxon>
        <taxon>Ecdysozoa</taxon>
        <taxon>Nematoda</taxon>
        <taxon>Chromadorea</taxon>
        <taxon>Rhabditida</taxon>
        <taxon>Rhabditina</taxon>
        <taxon>Rhabditomorpha</taxon>
        <taxon>Strongyloidea</taxon>
        <taxon>Metastrongylidae</taxon>
        <taxon>Parelaphostrongylus</taxon>
    </lineage>
</organism>
<proteinExistence type="predicted"/>
<comment type="caution">
    <text evidence="2">The sequence shown here is derived from an EMBL/GenBank/DDBJ whole genome shotgun (WGS) entry which is preliminary data.</text>
</comment>
<gene>
    <name evidence="2" type="ORF">KIN20_026258</name>
</gene>
<dbReference type="EMBL" id="JAHQIW010005370">
    <property type="protein sequence ID" value="KAJ1365818.1"/>
    <property type="molecule type" value="Genomic_DNA"/>
</dbReference>
<sequence>MGMKKSNGGPGSENLLSSIGADLQKATQFRNMLIAADADSERRTKVNDLESDYSSIENSPYLTPEEREMIVQRRLELKEIREKRRRNIVIDLSANGVDVHSENNHVSANPQYDPVIESIIEKSNERQRAESAAMQAATNAHWVPKGFVPKYDVSCGSHFESNANQFSDIDSISRMSEEIARYEVERRGYSIALPQPCASLAVHGIVKYIRWFEDINLKGPIIVCSTVQSTERKDVVDFLKTYQLDDVDGKPRDYSPASIVGRVFVDDCISFQDFARENNVPVFGEGDFVLMFSFFEPLTVPVPYISTAPFFQLEKEMLGLLGGVFGS</sequence>
<name>A0AAD5QUZ1_PARTN</name>
<dbReference type="AlphaFoldDB" id="A0AAD5QUZ1"/>
<evidence type="ECO:0000313" key="3">
    <source>
        <dbReference type="Proteomes" id="UP001196413"/>
    </source>
</evidence>
<accession>A0AAD5QUZ1</accession>
<protein>
    <recommendedName>
        <fullName evidence="1">Activating signal cointegrator 1 third domain-containing protein</fullName>
    </recommendedName>
</protein>
<evidence type="ECO:0000259" key="1">
    <source>
        <dbReference type="Pfam" id="PF23134"/>
    </source>
</evidence>
<dbReference type="InterPro" id="IPR056993">
    <property type="entry name" value="TRIP4_3rd_dom"/>
</dbReference>
<evidence type="ECO:0000313" key="2">
    <source>
        <dbReference type="EMBL" id="KAJ1365818.1"/>
    </source>
</evidence>